<keyword evidence="1 8" id="KW-0813">Transport</keyword>
<dbReference type="OrthoDB" id="9767754at2"/>
<keyword evidence="8" id="KW-1003">Cell membrane</keyword>
<dbReference type="GO" id="GO:0051539">
    <property type="term" value="F:4 iron, 4 sulfur cluster binding"/>
    <property type="evidence" value="ECO:0007669"/>
    <property type="project" value="UniProtKB-KW"/>
</dbReference>
<keyword evidence="8" id="KW-0472">Membrane</keyword>
<dbReference type="GO" id="GO:0009055">
    <property type="term" value="F:electron transfer activity"/>
    <property type="evidence" value="ECO:0007669"/>
    <property type="project" value="InterPro"/>
</dbReference>
<dbReference type="PROSITE" id="PS00198">
    <property type="entry name" value="4FE4S_FER_1"/>
    <property type="match status" value="1"/>
</dbReference>
<evidence type="ECO:0000313" key="10">
    <source>
        <dbReference type="EMBL" id="SEH62092.1"/>
    </source>
</evidence>
<dbReference type="InterPro" id="IPR017900">
    <property type="entry name" value="4Fe4S_Fe_S_CS"/>
</dbReference>
<feature type="domain" description="4Fe-4S ferredoxin-type" evidence="9">
    <location>
        <begin position="347"/>
        <end position="376"/>
    </location>
</feature>
<dbReference type="GO" id="GO:0022900">
    <property type="term" value="P:electron transport chain"/>
    <property type="evidence" value="ECO:0007669"/>
    <property type="project" value="UniProtKB-UniRule"/>
</dbReference>
<dbReference type="AlphaFoldDB" id="A0A1H6JII9"/>
<protein>
    <recommendedName>
        <fullName evidence="8">Ion-translocating oxidoreductase complex subunit C</fullName>
        <ecNumber evidence="8">7.-.-.-</ecNumber>
    </recommendedName>
    <alternativeName>
        <fullName evidence="8">Rnf electron transport complex subunit C</fullName>
    </alternativeName>
</protein>
<dbReference type="EMBL" id="FNWV01000005">
    <property type="protein sequence ID" value="SEH62092.1"/>
    <property type="molecule type" value="Genomic_DNA"/>
</dbReference>
<dbReference type="EC" id="7.-.-.-" evidence="8"/>
<dbReference type="Pfam" id="PF13375">
    <property type="entry name" value="RnfC_N"/>
    <property type="match status" value="1"/>
</dbReference>
<evidence type="ECO:0000313" key="11">
    <source>
        <dbReference type="Proteomes" id="UP000183190"/>
    </source>
</evidence>
<feature type="binding site" evidence="8">
    <location>
        <position position="405"/>
    </location>
    <ligand>
        <name>[4Fe-4S] cluster</name>
        <dbReference type="ChEBI" id="CHEBI:49883"/>
        <label>1</label>
    </ligand>
</feature>
<comment type="function">
    <text evidence="8">Part of a membrane-bound complex that couples electron transfer with translocation of ions across the membrane.</text>
</comment>
<feature type="domain" description="4Fe-4S ferredoxin-type" evidence="9">
    <location>
        <begin position="386"/>
        <end position="416"/>
    </location>
</feature>
<name>A0A1H6JII9_RUMFL</name>
<dbReference type="NCBIfam" id="TIGR01945">
    <property type="entry name" value="rnfC"/>
    <property type="match status" value="1"/>
</dbReference>
<dbReference type="InterPro" id="IPR010208">
    <property type="entry name" value="Ion_transpt_RnfC/RsxC"/>
</dbReference>
<sequence length="425" mass="46294">MKKLNGIKLKHRKNTENSSTVVFPLPQKVRIPMSMTMGAPCQPLVKVGDEVKVGQKIGDSDVPFSAPVHSGVSGKVVALTDYRNAMGAVCKMVEIETDGQQTISDEVKPPVVTDKESFVKAVRESGACGLGGAGFPTHIKLNPKADIDTLIINAAECEPYITADYREMMENPQDIINGINMVKSQLGIKCAKLAIESNKPEAIKNFTEMAENDDTIDIITLPSSYPQGAEKVIIYNSTGRIVNEGTLPADAGVIVMNVSTVAFLYRYMQTGMPLVTRRLTIDGNAVGEPKNVSAIIGTSFRELLEFCKTDIDSVKKLIAGGPMMGMSVPDIDMPVVKTSNALLAFNHYDERKTSNCIRCGRCVRVCPLGLMPADIDRAYKIRNIDELKQLKVMLCMNCGSCTYVCPANRKLAETNQLAKALIPRK</sequence>
<comment type="cofactor">
    <cofactor evidence="8">
        <name>[4Fe-4S] cluster</name>
        <dbReference type="ChEBI" id="CHEBI:49883"/>
    </cofactor>
    <text evidence="8">Binds 2 [4Fe-4S] clusters per subunit.</text>
</comment>
<dbReference type="SUPFAM" id="SSF46548">
    <property type="entry name" value="alpha-helical ferredoxin"/>
    <property type="match status" value="1"/>
</dbReference>
<dbReference type="HAMAP" id="MF_00461">
    <property type="entry name" value="RsxC_RnfC"/>
    <property type="match status" value="1"/>
</dbReference>
<keyword evidence="2 8" id="KW-0004">4Fe-4S</keyword>
<dbReference type="PANTHER" id="PTHR43034:SF2">
    <property type="entry name" value="ION-TRANSLOCATING OXIDOREDUCTASE COMPLEX SUBUNIT C"/>
    <property type="match status" value="1"/>
</dbReference>
<evidence type="ECO:0000256" key="4">
    <source>
        <dbReference type="ARBA" id="ARBA00022737"/>
    </source>
</evidence>
<dbReference type="PROSITE" id="PS51379">
    <property type="entry name" value="4FE4S_FER_2"/>
    <property type="match status" value="2"/>
</dbReference>
<feature type="binding site" evidence="8">
    <location>
        <position position="401"/>
    </location>
    <ligand>
        <name>[4Fe-4S] cluster</name>
        <dbReference type="ChEBI" id="CHEBI:49883"/>
        <label>2</label>
    </ligand>
</feature>
<dbReference type="InterPro" id="IPR026902">
    <property type="entry name" value="RnfC_N"/>
</dbReference>
<dbReference type="InterPro" id="IPR017896">
    <property type="entry name" value="4Fe4S_Fe-S-bd"/>
</dbReference>
<evidence type="ECO:0000256" key="1">
    <source>
        <dbReference type="ARBA" id="ARBA00022448"/>
    </source>
</evidence>
<comment type="similarity">
    <text evidence="8">Belongs to the 4Fe4S bacterial-type ferredoxin family. RnfC subfamily.</text>
</comment>
<reference evidence="10 11" key="1">
    <citation type="submission" date="2016-10" db="EMBL/GenBank/DDBJ databases">
        <authorList>
            <person name="de Groot N.N."/>
        </authorList>
    </citation>
    <scope>NUCLEOTIDE SEQUENCE [LARGE SCALE GENOMIC DNA]</scope>
    <source>
        <strain evidence="10 11">YAD2003</strain>
    </source>
</reference>
<keyword evidence="3 8" id="KW-0479">Metal-binding</keyword>
<comment type="subcellular location">
    <subcellularLocation>
        <location evidence="8">Cell membrane</location>
        <topology evidence="8">Peripheral membrane protein</topology>
    </subcellularLocation>
</comment>
<dbReference type="RefSeq" id="WP_074716579.1">
    <property type="nucleotide sequence ID" value="NZ_FNWV01000005.1"/>
</dbReference>
<evidence type="ECO:0000256" key="2">
    <source>
        <dbReference type="ARBA" id="ARBA00022485"/>
    </source>
</evidence>
<evidence type="ECO:0000256" key="8">
    <source>
        <dbReference type="HAMAP-Rule" id="MF_00461"/>
    </source>
</evidence>
<organism evidence="10 11">
    <name type="scientific">Ruminococcus flavefaciens</name>
    <dbReference type="NCBI Taxonomy" id="1265"/>
    <lineage>
        <taxon>Bacteria</taxon>
        <taxon>Bacillati</taxon>
        <taxon>Bacillota</taxon>
        <taxon>Clostridia</taxon>
        <taxon>Eubacteriales</taxon>
        <taxon>Oscillospiraceae</taxon>
        <taxon>Ruminococcus</taxon>
    </lineage>
</organism>
<feature type="binding site" evidence="8">
    <location>
        <position position="359"/>
    </location>
    <ligand>
        <name>[4Fe-4S] cluster</name>
        <dbReference type="ChEBI" id="CHEBI:49883"/>
        <label>1</label>
    </ligand>
</feature>
<proteinExistence type="inferred from homology"/>
<dbReference type="Pfam" id="PF01512">
    <property type="entry name" value="Complex1_51K"/>
    <property type="match status" value="1"/>
</dbReference>
<dbReference type="InterPro" id="IPR037225">
    <property type="entry name" value="Nuo51_FMN-bd_sf"/>
</dbReference>
<evidence type="ECO:0000256" key="6">
    <source>
        <dbReference type="ARBA" id="ARBA00023004"/>
    </source>
</evidence>
<keyword evidence="4 8" id="KW-0677">Repeat</keyword>
<dbReference type="NCBIfam" id="NF003454">
    <property type="entry name" value="PRK05035.1"/>
    <property type="match status" value="1"/>
</dbReference>
<feature type="binding site" evidence="8">
    <location>
        <position position="395"/>
    </location>
    <ligand>
        <name>[4Fe-4S] cluster</name>
        <dbReference type="ChEBI" id="CHEBI:49883"/>
        <label>2</label>
    </ligand>
</feature>
<feature type="binding site" evidence="8">
    <location>
        <position position="356"/>
    </location>
    <ligand>
        <name>[4Fe-4S] cluster</name>
        <dbReference type="ChEBI" id="CHEBI:49883"/>
        <label>1</label>
    </ligand>
</feature>
<keyword evidence="6 8" id="KW-0408">Iron</keyword>
<evidence type="ECO:0000256" key="7">
    <source>
        <dbReference type="ARBA" id="ARBA00023014"/>
    </source>
</evidence>
<dbReference type="Gene3D" id="3.30.70.20">
    <property type="match status" value="1"/>
</dbReference>
<dbReference type="GO" id="GO:0046872">
    <property type="term" value="F:metal ion binding"/>
    <property type="evidence" value="ECO:0007669"/>
    <property type="project" value="UniProtKB-KW"/>
</dbReference>
<dbReference type="SUPFAM" id="SSF142019">
    <property type="entry name" value="Nqo1 FMN-binding domain-like"/>
    <property type="match status" value="1"/>
</dbReference>
<keyword evidence="8" id="KW-1278">Translocase</keyword>
<evidence type="ECO:0000259" key="9">
    <source>
        <dbReference type="PROSITE" id="PS51379"/>
    </source>
</evidence>
<evidence type="ECO:0000256" key="3">
    <source>
        <dbReference type="ARBA" id="ARBA00022723"/>
    </source>
</evidence>
<dbReference type="Pfam" id="PF13237">
    <property type="entry name" value="Fer4_10"/>
    <property type="match status" value="1"/>
</dbReference>
<comment type="subunit">
    <text evidence="8">The complex is composed of six subunits: RnfA, RnfB, RnfC, RnfD, RnfE and RnfG.</text>
</comment>
<keyword evidence="7 8" id="KW-0411">Iron-sulfur</keyword>
<gene>
    <name evidence="8" type="primary">rnfC</name>
    <name evidence="10" type="ORF">SAMN02910265_01793</name>
</gene>
<dbReference type="Proteomes" id="UP000183190">
    <property type="component" value="Unassembled WGS sequence"/>
</dbReference>
<dbReference type="Gene3D" id="3.40.50.11540">
    <property type="entry name" value="NADH-ubiquinone oxidoreductase 51kDa subunit"/>
    <property type="match status" value="1"/>
</dbReference>
<keyword evidence="5 8" id="KW-0249">Electron transport</keyword>
<accession>A0A1H6JII9</accession>
<dbReference type="GO" id="GO:0005886">
    <property type="term" value="C:plasma membrane"/>
    <property type="evidence" value="ECO:0007669"/>
    <property type="project" value="UniProtKB-SubCell"/>
</dbReference>
<feature type="binding site" evidence="8">
    <location>
        <position position="362"/>
    </location>
    <ligand>
        <name>[4Fe-4S] cluster</name>
        <dbReference type="ChEBI" id="CHEBI:49883"/>
        <label>1</label>
    </ligand>
</feature>
<feature type="binding site" evidence="8">
    <location>
        <position position="366"/>
    </location>
    <ligand>
        <name>[4Fe-4S] cluster</name>
        <dbReference type="ChEBI" id="CHEBI:49883"/>
        <label>2</label>
    </ligand>
</feature>
<feature type="binding site" evidence="8">
    <location>
        <position position="398"/>
    </location>
    <ligand>
        <name>[4Fe-4S] cluster</name>
        <dbReference type="ChEBI" id="CHEBI:49883"/>
        <label>2</label>
    </ligand>
</feature>
<evidence type="ECO:0000256" key="5">
    <source>
        <dbReference type="ARBA" id="ARBA00022982"/>
    </source>
</evidence>
<dbReference type="InterPro" id="IPR011538">
    <property type="entry name" value="Nuo51_FMN-bd"/>
</dbReference>
<dbReference type="PANTHER" id="PTHR43034">
    <property type="entry name" value="ION-TRANSLOCATING OXIDOREDUCTASE COMPLEX SUBUNIT C"/>
    <property type="match status" value="1"/>
</dbReference>